<dbReference type="STRING" id="667725.A0A0L0FWH0"/>
<dbReference type="SMART" id="SM00369">
    <property type="entry name" value="LRR_TYP"/>
    <property type="match status" value="12"/>
</dbReference>
<dbReference type="eggNOG" id="KOG0619">
    <property type="taxonomic scope" value="Eukaryota"/>
</dbReference>
<sequence>MKSTKIRAALLVSAASVVCAQEPISAYLSHKGKTFNVDGFDANGNTYTGLTKAQLISGDTGLDSDDALVAAEGRKIAAIKGDSSPTDIVAPTESGDWENYWPSFNGKKPLHKNEGIKRAGNGKIIDKAWYHLSNRPAPIVTETQTQFEFTQVYVTSSVEPTDSYWCDGGWIQITKAGDLMDDDWAVAYITGYLSLISANVDDVDTYDWCVNTNDRKNAGACARQHAKSHSEADLDAAFAVASDDHTSTIILHVCSLPCLDAICIATQENYAFLQPLRLHEISFTKSSSGDRNISTPCLDGEGIYSPAGSSGRKSFRFCPKGQACDTINPGTGTCQCEACSPDLTNCLESTCVPSQTANATATGPVWEPTSRCAAGACEKGFYQDKSNGQCTSCPSVSGCTQAVCTSPFDAQCAYGGCLDGCFNSAPPGGSGMCNCDSLTCSGQTAIPTDDIESNCGTFCVDSQGLLIREVMGGEDVTQCTSIQAINKGIRFLAPGIFDDLTDLTNLVLFNNELASSAISPTLVAKNVKLIDLDIGQNRITTLPIGLLDTLADLKNLWLNKNRVQAIPAGYFDNVPSLKKLDFSWALLAELPEGLFDNNLALELVNMNLNPLACVAQLSLPARYIGTAMSFSAGVKVASLPVCTGGCVEGHYADSTGVCVACTLVPGCIQGVCTNAFDSVCGTDSCFDGCSSQNDGSCDCSELSCADLDPVLNSSCGVFCISEQRVLIREAGAYSDPLTCDLLILGARAIEHFSPGVFDDLTQLIHLDLSYNLLSQLPADVFAKNTNLARLFLSNNGLVTLPSGIFDTLVDLTWLDLSVNALAPRLPSGLLAKLTKLESVKLDSNRLTEVSTDDFKNNIELTNLELHQNSIESLPDDLLLANTKLNNLDLYKNLIATVPAGLITGLTELQTLWLNYNLLTEIPVGFCDTNGALTEFRFSNNLVEEMPVNLFANTPNLVEVSADANPLTCIALVPVTATYTGNCPVAPQTCADLPLCT</sequence>
<proteinExistence type="predicted"/>
<evidence type="ECO:0000313" key="4">
    <source>
        <dbReference type="EMBL" id="KNC80916.1"/>
    </source>
</evidence>
<name>A0A0L0FWH0_9EUKA</name>
<dbReference type="PROSITE" id="PS51450">
    <property type="entry name" value="LRR"/>
    <property type="match status" value="2"/>
</dbReference>
<protein>
    <submittedName>
        <fullName evidence="4">Uncharacterized protein</fullName>
    </submittedName>
</protein>
<keyword evidence="3" id="KW-0732">Signal</keyword>
<feature type="chain" id="PRO_5005539026" evidence="3">
    <location>
        <begin position="21"/>
        <end position="996"/>
    </location>
</feature>
<keyword evidence="5" id="KW-1185">Reference proteome</keyword>
<dbReference type="eggNOG" id="KOG4237">
    <property type="taxonomic scope" value="Eukaryota"/>
</dbReference>
<evidence type="ECO:0000256" key="1">
    <source>
        <dbReference type="ARBA" id="ARBA00022614"/>
    </source>
</evidence>
<evidence type="ECO:0000256" key="3">
    <source>
        <dbReference type="SAM" id="SignalP"/>
    </source>
</evidence>
<dbReference type="GeneID" id="25907241"/>
<accession>A0A0L0FWH0</accession>
<dbReference type="OrthoDB" id="27267at2759"/>
<dbReference type="InterPro" id="IPR003591">
    <property type="entry name" value="Leu-rich_rpt_typical-subtyp"/>
</dbReference>
<dbReference type="PANTHER" id="PTHR45712:SF1">
    <property type="entry name" value="NEPHROCAN"/>
    <property type="match status" value="1"/>
</dbReference>
<dbReference type="Gene3D" id="3.80.10.10">
    <property type="entry name" value="Ribonuclease Inhibitor"/>
    <property type="match status" value="2"/>
</dbReference>
<keyword evidence="2" id="KW-0677">Repeat</keyword>
<dbReference type="FunFam" id="3.80.10.10:FF:001164">
    <property type="entry name" value="GH01279p"/>
    <property type="match status" value="1"/>
</dbReference>
<reference evidence="4 5" key="1">
    <citation type="submission" date="2011-02" db="EMBL/GenBank/DDBJ databases">
        <title>The Genome Sequence of Sphaeroforma arctica JP610.</title>
        <authorList>
            <consortium name="The Broad Institute Genome Sequencing Platform"/>
            <person name="Russ C."/>
            <person name="Cuomo C."/>
            <person name="Young S.K."/>
            <person name="Zeng Q."/>
            <person name="Gargeya S."/>
            <person name="Alvarado L."/>
            <person name="Berlin A."/>
            <person name="Chapman S.B."/>
            <person name="Chen Z."/>
            <person name="Freedman E."/>
            <person name="Gellesch M."/>
            <person name="Goldberg J."/>
            <person name="Griggs A."/>
            <person name="Gujja S."/>
            <person name="Heilman E."/>
            <person name="Heiman D."/>
            <person name="Howarth C."/>
            <person name="Mehta T."/>
            <person name="Neiman D."/>
            <person name="Pearson M."/>
            <person name="Roberts A."/>
            <person name="Saif S."/>
            <person name="Shea T."/>
            <person name="Shenoy N."/>
            <person name="Sisk P."/>
            <person name="Stolte C."/>
            <person name="Sykes S."/>
            <person name="White J."/>
            <person name="Yandava C."/>
            <person name="Burger G."/>
            <person name="Gray M.W."/>
            <person name="Holland P.W.H."/>
            <person name="King N."/>
            <person name="Lang F.B.F."/>
            <person name="Roger A.J."/>
            <person name="Ruiz-Trillo I."/>
            <person name="Haas B."/>
            <person name="Nusbaum C."/>
            <person name="Birren B."/>
        </authorList>
    </citation>
    <scope>NUCLEOTIDE SEQUENCE [LARGE SCALE GENOMIC DNA]</scope>
    <source>
        <strain evidence="4 5">JP610</strain>
    </source>
</reference>
<dbReference type="AlphaFoldDB" id="A0A0L0FWH0"/>
<keyword evidence="1" id="KW-0433">Leucine-rich repeat</keyword>
<evidence type="ECO:0000256" key="2">
    <source>
        <dbReference type="ARBA" id="ARBA00022737"/>
    </source>
</evidence>
<dbReference type="Pfam" id="PF13855">
    <property type="entry name" value="LRR_8"/>
    <property type="match status" value="2"/>
</dbReference>
<dbReference type="Pfam" id="PF13306">
    <property type="entry name" value="LRR_5"/>
    <property type="match status" value="1"/>
</dbReference>
<evidence type="ECO:0000313" key="5">
    <source>
        <dbReference type="Proteomes" id="UP000054560"/>
    </source>
</evidence>
<dbReference type="GO" id="GO:0005615">
    <property type="term" value="C:extracellular space"/>
    <property type="evidence" value="ECO:0007669"/>
    <property type="project" value="TreeGrafter"/>
</dbReference>
<dbReference type="InterPro" id="IPR050333">
    <property type="entry name" value="SLRP"/>
</dbReference>
<dbReference type="PANTHER" id="PTHR45712">
    <property type="entry name" value="AGAP008170-PA"/>
    <property type="match status" value="1"/>
</dbReference>
<gene>
    <name evidence="4" type="ORF">SARC_06737</name>
</gene>
<dbReference type="InterPro" id="IPR032675">
    <property type="entry name" value="LRR_dom_sf"/>
</dbReference>
<dbReference type="EMBL" id="KQ242090">
    <property type="protein sequence ID" value="KNC80916.1"/>
    <property type="molecule type" value="Genomic_DNA"/>
</dbReference>
<dbReference type="RefSeq" id="XP_014154818.1">
    <property type="nucleotide sequence ID" value="XM_014299343.1"/>
</dbReference>
<organism evidence="4 5">
    <name type="scientific">Sphaeroforma arctica JP610</name>
    <dbReference type="NCBI Taxonomy" id="667725"/>
    <lineage>
        <taxon>Eukaryota</taxon>
        <taxon>Ichthyosporea</taxon>
        <taxon>Ichthyophonida</taxon>
        <taxon>Sphaeroforma</taxon>
    </lineage>
</organism>
<dbReference type="SUPFAM" id="SSF52058">
    <property type="entry name" value="L domain-like"/>
    <property type="match status" value="2"/>
</dbReference>
<feature type="signal peptide" evidence="3">
    <location>
        <begin position="1"/>
        <end position="20"/>
    </location>
</feature>
<dbReference type="InterPro" id="IPR001611">
    <property type="entry name" value="Leu-rich_rpt"/>
</dbReference>
<dbReference type="Proteomes" id="UP000054560">
    <property type="component" value="Unassembled WGS sequence"/>
</dbReference>
<dbReference type="InterPro" id="IPR026906">
    <property type="entry name" value="LRR_5"/>
</dbReference>